<keyword evidence="6" id="KW-0645">Protease</keyword>
<sequence length="325" mass="36722">MIPSKLKKGDEVLVVAPSRSLGLLSEESKQIANQHFADLGLKLSFAEHIEEMDDFRSSSIKSRVEDLHSGFADKNVKAIITVIGGLNCNQLLRYLDWELIKNNPKVFCGYSDITALNNAIFTKTGLVSYSSPHYSSFGQKLYFDYTLDYFKKCLFESEPFEALPSQKWSDDTWYLNQEDRNLIDNQGFWLLNQGEVQGVILGANLCTFNLLQGTEYFPSLKNSILFIEDDEESLPHTFDRDLQSLIHQPGFAGVKGLVIGRFQKASKMTKDLLEQIIKTKKELLNIPVIANADFGHTDPKITFPIGGAALIKANEHKIKIEILRH</sequence>
<proteinExistence type="inferred from homology"/>
<dbReference type="SUPFAM" id="SSF141986">
    <property type="entry name" value="LD-carboxypeptidase A C-terminal domain-like"/>
    <property type="match status" value="1"/>
</dbReference>
<dbReference type="EMBL" id="PFAX01000001">
    <property type="protein sequence ID" value="PIR90811.1"/>
    <property type="molecule type" value="Genomic_DNA"/>
</dbReference>
<keyword evidence="2" id="KW-0378">Hydrolase</keyword>
<dbReference type="CDD" id="cd07062">
    <property type="entry name" value="Peptidase_S66_mccF_like"/>
    <property type="match status" value="1"/>
</dbReference>
<evidence type="ECO:0000259" key="5">
    <source>
        <dbReference type="Pfam" id="PF17676"/>
    </source>
</evidence>
<dbReference type="Proteomes" id="UP000230132">
    <property type="component" value="Unassembled WGS sequence"/>
</dbReference>
<organism evidence="6 7">
    <name type="scientific">bacterium (Candidatus Gribaldobacteria) CG10_big_fil_rev_8_21_14_0_10_37_21</name>
    <dbReference type="NCBI Taxonomy" id="2014275"/>
    <lineage>
        <taxon>Bacteria</taxon>
        <taxon>Candidatus Gribaldobacteria</taxon>
    </lineage>
</organism>
<dbReference type="InterPro" id="IPR027478">
    <property type="entry name" value="LdcA_N"/>
</dbReference>
<comment type="similarity">
    <text evidence="1">Belongs to the peptidase S66 family.</text>
</comment>
<dbReference type="InterPro" id="IPR003507">
    <property type="entry name" value="S66_fam"/>
</dbReference>
<dbReference type="PANTHER" id="PTHR30237">
    <property type="entry name" value="MURAMOYLTETRAPEPTIDE CARBOXYPEPTIDASE"/>
    <property type="match status" value="1"/>
</dbReference>
<dbReference type="InterPro" id="IPR027461">
    <property type="entry name" value="Carboxypeptidase_A_C_sf"/>
</dbReference>
<evidence type="ECO:0000313" key="6">
    <source>
        <dbReference type="EMBL" id="PIR90811.1"/>
    </source>
</evidence>
<feature type="domain" description="LD-carboxypeptidase N-terminal" evidence="4">
    <location>
        <begin position="12"/>
        <end position="129"/>
    </location>
</feature>
<evidence type="ECO:0000259" key="4">
    <source>
        <dbReference type="Pfam" id="PF02016"/>
    </source>
</evidence>
<dbReference type="InterPro" id="IPR040921">
    <property type="entry name" value="Peptidase_S66C"/>
</dbReference>
<dbReference type="InterPro" id="IPR029062">
    <property type="entry name" value="Class_I_gatase-like"/>
</dbReference>
<feature type="active site" description="Charge relay system" evidence="3">
    <location>
        <position position="228"/>
    </location>
</feature>
<dbReference type="Gene3D" id="3.40.50.10740">
    <property type="entry name" value="Class I glutamine amidotransferase-like"/>
    <property type="match status" value="1"/>
</dbReference>
<keyword evidence="6" id="KW-0121">Carboxypeptidase</keyword>
<name>A0A2H0UVF7_9BACT</name>
<evidence type="ECO:0000256" key="2">
    <source>
        <dbReference type="ARBA" id="ARBA00022801"/>
    </source>
</evidence>
<dbReference type="InterPro" id="IPR040449">
    <property type="entry name" value="Peptidase_S66_N"/>
</dbReference>
<accession>A0A2H0UVF7</accession>
<reference evidence="7" key="1">
    <citation type="submission" date="2017-09" db="EMBL/GenBank/DDBJ databases">
        <title>Depth-based differentiation of microbial function through sediment-hosted aquifers and enrichment of novel symbionts in the deep terrestrial subsurface.</title>
        <authorList>
            <person name="Probst A.J."/>
            <person name="Ladd B."/>
            <person name="Jarett J.K."/>
            <person name="Geller-Mcgrath D.E."/>
            <person name="Sieber C.M.K."/>
            <person name="Emerson J.B."/>
            <person name="Anantharaman K."/>
            <person name="Thomas B.C."/>
            <person name="Malmstrom R."/>
            <person name="Stieglmeier M."/>
            <person name="Klingl A."/>
            <person name="Woyke T."/>
            <person name="Ryan C.M."/>
            <person name="Banfield J.F."/>
        </authorList>
    </citation>
    <scope>NUCLEOTIDE SEQUENCE [LARGE SCALE GENOMIC DNA]</scope>
</reference>
<dbReference type="PIRSF" id="PIRSF028757">
    <property type="entry name" value="LD-carboxypeptidase"/>
    <property type="match status" value="1"/>
</dbReference>
<feature type="domain" description="LD-carboxypeptidase C-terminal" evidence="5">
    <location>
        <begin position="197"/>
        <end position="309"/>
    </location>
</feature>
<evidence type="ECO:0000256" key="1">
    <source>
        <dbReference type="ARBA" id="ARBA00010233"/>
    </source>
</evidence>
<dbReference type="Gene3D" id="3.50.30.60">
    <property type="entry name" value="LD-carboxypeptidase A C-terminal domain-like"/>
    <property type="match status" value="1"/>
</dbReference>
<feature type="active site" description="Nucleophile" evidence="3">
    <location>
        <position position="111"/>
    </location>
</feature>
<comment type="caution">
    <text evidence="6">The sequence shown here is derived from an EMBL/GenBank/DDBJ whole genome shotgun (WGS) entry which is preliminary data.</text>
</comment>
<dbReference type="Pfam" id="PF17676">
    <property type="entry name" value="Peptidase_S66C"/>
    <property type="match status" value="1"/>
</dbReference>
<gene>
    <name evidence="6" type="ORF">COU05_00030</name>
</gene>
<dbReference type="GO" id="GO:0004180">
    <property type="term" value="F:carboxypeptidase activity"/>
    <property type="evidence" value="ECO:0007669"/>
    <property type="project" value="UniProtKB-KW"/>
</dbReference>
<dbReference type="SUPFAM" id="SSF52317">
    <property type="entry name" value="Class I glutamine amidotransferase-like"/>
    <property type="match status" value="1"/>
</dbReference>
<evidence type="ECO:0000256" key="3">
    <source>
        <dbReference type="PIRSR" id="PIRSR028757-1"/>
    </source>
</evidence>
<dbReference type="PANTHER" id="PTHR30237:SF6">
    <property type="entry name" value="CARBOXYPEPTIDASE YOCD-RELATED"/>
    <property type="match status" value="1"/>
</dbReference>
<feature type="active site" description="Charge relay system" evidence="3">
    <location>
        <position position="296"/>
    </location>
</feature>
<dbReference type="Pfam" id="PF02016">
    <property type="entry name" value="Peptidase_S66"/>
    <property type="match status" value="1"/>
</dbReference>
<evidence type="ECO:0000313" key="7">
    <source>
        <dbReference type="Proteomes" id="UP000230132"/>
    </source>
</evidence>
<dbReference type="AlphaFoldDB" id="A0A2H0UVF7"/>
<protein>
    <submittedName>
        <fullName evidence="6">LD-carboxypeptidase</fullName>
    </submittedName>
</protein>